<dbReference type="KEGG" id="bgj:AWC36_21250"/>
<dbReference type="SUPFAM" id="SSF53067">
    <property type="entry name" value="Actin-like ATPase domain"/>
    <property type="match status" value="2"/>
</dbReference>
<dbReference type="GO" id="GO:0006071">
    <property type="term" value="P:glycerol metabolic process"/>
    <property type="evidence" value="ECO:0007669"/>
    <property type="project" value="TreeGrafter"/>
</dbReference>
<dbReference type="PANTHER" id="PTHR10196">
    <property type="entry name" value="SUGAR KINASE"/>
    <property type="match status" value="1"/>
</dbReference>
<comment type="similarity">
    <text evidence="11">Belongs to the rhamnulokinase family.</text>
</comment>
<dbReference type="EC" id="2.7.1.5" evidence="9 11"/>
<dbReference type="Gene3D" id="3.30.420.40">
    <property type="match status" value="2"/>
</dbReference>
<proteinExistence type="inferred from homology"/>
<comment type="cofactor">
    <cofactor evidence="11">
        <name>Mg(2+)</name>
        <dbReference type="ChEBI" id="CHEBI:18420"/>
    </cofactor>
</comment>
<dbReference type="InterPro" id="IPR000577">
    <property type="entry name" value="Carb_kinase_FGGY"/>
</dbReference>
<evidence type="ECO:0000256" key="4">
    <source>
        <dbReference type="ARBA" id="ARBA00022777"/>
    </source>
</evidence>
<dbReference type="Pfam" id="PF02782">
    <property type="entry name" value="FGGY_C"/>
    <property type="match status" value="1"/>
</dbReference>
<evidence type="ECO:0000259" key="13">
    <source>
        <dbReference type="Pfam" id="PF02782"/>
    </source>
</evidence>
<feature type="domain" description="Carbohydrate kinase FGGY N-terminal" evidence="12">
    <location>
        <begin position="7"/>
        <end position="243"/>
    </location>
</feature>
<dbReference type="NCBIfam" id="NF007925">
    <property type="entry name" value="PRK10640.1"/>
    <property type="match status" value="1"/>
</dbReference>
<comment type="pathway">
    <text evidence="11">Carbohydrate degradation; L-rhamnose degradation; glycerone phosphate from L-rhamnose: step 2/3.</text>
</comment>
<feature type="disulfide bond" evidence="11">
    <location>
        <begin position="413"/>
        <end position="417"/>
    </location>
</feature>
<evidence type="ECO:0000256" key="10">
    <source>
        <dbReference type="ARBA" id="ARBA00076629"/>
    </source>
</evidence>
<feature type="binding site" evidence="11">
    <location>
        <position position="83"/>
    </location>
    <ligand>
        <name>substrate</name>
    </ligand>
</feature>
<feature type="binding site" evidence="11">
    <location>
        <position position="296"/>
    </location>
    <ligand>
        <name>substrate</name>
    </ligand>
</feature>
<dbReference type="EMBL" id="MJLX01000045">
    <property type="protein sequence ID" value="RLM20751.1"/>
    <property type="molecule type" value="Genomic_DNA"/>
</dbReference>
<dbReference type="PANTHER" id="PTHR10196:SF93">
    <property type="entry name" value="L-RHAMNULOKINASE"/>
    <property type="match status" value="1"/>
</dbReference>
<evidence type="ECO:0000256" key="1">
    <source>
        <dbReference type="ARBA" id="ARBA00009156"/>
    </source>
</evidence>
<dbReference type="RefSeq" id="WP_095835870.1">
    <property type="nucleotide sequence ID" value="NZ_CP014137.1"/>
</dbReference>
<keyword evidence="2 11" id="KW-0808">Transferase</keyword>
<dbReference type="GO" id="GO:0019301">
    <property type="term" value="P:rhamnose catabolic process"/>
    <property type="evidence" value="ECO:0007669"/>
    <property type="project" value="UniProtKB-UniRule"/>
</dbReference>
<dbReference type="FunFam" id="3.30.420.40:FF:000073">
    <property type="entry name" value="Rhamnulokinase"/>
    <property type="match status" value="1"/>
</dbReference>
<feature type="binding site" evidence="11">
    <location>
        <position position="402"/>
    </location>
    <ligand>
        <name>ATP</name>
        <dbReference type="ChEBI" id="CHEBI:30616"/>
    </ligand>
</feature>
<dbReference type="InterPro" id="IPR013449">
    <property type="entry name" value="Rhamnulokinase"/>
</dbReference>
<keyword evidence="11" id="KW-0460">Magnesium</keyword>
<evidence type="ECO:0000256" key="7">
    <source>
        <dbReference type="ARBA" id="ARBA00023308"/>
    </source>
</evidence>
<evidence type="ECO:0000256" key="3">
    <source>
        <dbReference type="ARBA" id="ARBA00022741"/>
    </source>
</evidence>
<evidence type="ECO:0000256" key="5">
    <source>
        <dbReference type="ARBA" id="ARBA00022840"/>
    </source>
</evidence>
<feature type="binding site" evidence="11">
    <location>
        <begin position="13"/>
        <end position="17"/>
    </location>
    <ligand>
        <name>ATP</name>
        <dbReference type="ChEBI" id="CHEBI:30616"/>
    </ligand>
</feature>
<protein>
    <recommendedName>
        <fullName evidence="9 11">Rhamnulokinase</fullName>
        <shortName evidence="11">RhaB</shortName>
        <ecNumber evidence="9 11">2.7.1.5</ecNumber>
    </recommendedName>
    <alternativeName>
        <fullName evidence="11">ATP:L-rhamnulose phosphotransferase</fullName>
    </alternativeName>
    <alternativeName>
        <fullName evidence="11">L-rhamnulose 1-kinase</fullName>
    </alternativeName>
    <alternativeName>
        <fullName evidence="10 11">Rhamnulose kinase</fullName>
    </alternativeName>
</protein>
<comment type="similarity">
    <text evidence="1">Belongs to the FGGY kinase family.</text>
</comment>
<keyword evidence="3 11" id="KW-0547">Nucleotide-binding</keyword>
<accession>A0AAE8EM96</accession>
<evidence type="ECO:0000259" key="12">
    <source>
        <dbReference type="Pfam" id="PF00370"/>
    </source>
</evidence>
<evidence type="ECO:0000313" key="14">
    <source>
        <dbReference type="EMBL" id="RLM20751.1"/>
    </source>
</evidence>
<feature type="binding site" evidence="11">
    <location>
        <position position="259"/>
    </location>
    <ligand>
        <name>ATP</name>
        <dbReference type="ChEBI" id="CHEBI:30616"/>
    </ligand>
</feature>
<comment type="caution">
    <text evidence="14">The sequence shown here is derived from an EMBL/GenBank/DDBJ whole genome shotgun (WGS) entry which is preliminary data.</text>
</comment>
<evidence type="ECO:0000256" key="11">
    <source>
        <dbReference type="HAMAP-Rule" id="MF_01535"/>
    </source>
</evidence>
<keyword evidence="7 11" id="KW-0684">Rhamnose metabolism</keyword>
<sequence length="490" mass="54236">MSSRHCVAVDLGASSGRVMLACYDSKRNNLVLREIHRFANCLESVDGHVAWQVDELENEIRCGLQKACDEYPSIDSIGIDTWGVDYVLIDRDGNRVGLPISYRDNRTDGVMDRAQQEIGRDEIYRRSGIQFLPFNTLYQFRALAEQQPGWREQAAHALLIPDYFAFRLTGALNWEYTNATTTQMVNIHTDAWDERLLGWAGIPSRWFGAPTPPGNVIGHWVNRAGDKIPVISVASHDTASAVIAAPLAGDDAAYLSSGTWSLIGFESRTPYTSAKALAANITNEGGAEGRYRVLKNIMGMWLLQRIAKEMAVSDLDDLIQRARLIPVCRSAINPNDDRFINPENMSREIQAACRESRQPIPETDCELARCIFDSLALSYASVLNELAELRHKPFTALHIVGGGSQNHFLNQLCADACGIPVISGPIEASTLGNIGCQLMALGEVANVDALRALITKNSELHHFSPHTESEIARVVAQFQQNRQTSKERCA</sequence>
<organism evidence="14 15">
    <name type="scientific">Brenneria goodwinii</name>
    <dbReference type="NCBI Taxonomy" id="1109412"/>
    <lineage>
        <taxon>Bacteria</taxon>
        <taxon>Pseudomonadati</taxon>
        <taxon>Pseudomonadota</taxon>
        <taxon>Gammaproteobacteria</taxon>
        <taxon>Enterobacterales</taxon>
        <taxon>Pectobacteriaceae</taxon>
        <taxon>Brenneria</taxon>
    </lineage>
</organism>
<dbReference type="GO" id="GO:0005524">
    <property type="term" value="F:ATP binding"/>
    <property type="evidence" value="ECO:0007669"/>
    <property type="project" value="UniProtKB-KW"/>
</dbReference>
<reference evidence="14 15" key="1">
    <citation type="submission" date="2016-09" db="EMBL/GenBank/DDBJ databases">
        <authorList>
            <person name="Doonan J."/>
            <person name="Pachebat J.A."/>
            <person name="Golyshin P.N."/>
            <person name="Denman S."/>
            <person name="Mcdonald J.E."/>
        </authorList>
    </citation>
    <scope>NUCLEOTIDE SEQUENCE [LARGE SCALE GENOMIC DNA]</scope>
    <source>
        <strain evidence="14 15">FRB141</strain>
    </source>
</reference>
<dbReference type="InterPro" id="IPR018485">
    <property type="entry name" value="FGGY_C"/>
</dbReference>
<keyword evidence="5 11" id="KW-0067">ATP-binding</keyword>
<dbReference type="FunFam" id="3.30.420.40:FF:000064">
    <property type="entry name" value="Rhamnulokinase"/>
    <property type="match status" value="1"/>
</dbReference>
<name>A0AAE8EM96_9GAMM</name>
<evidence type="ECO:0000256" key="8">
    <source>
        <dbReference type="ARBA" id="ARBA00052072"/>
    </source>
</evidence>
<dbReference type="GeneID" id="70909359"/>
<evidence type="ECO:0000256" key="6">
    <source>
        <dbReference type="ARBA" id="ARBA00023157"/>
    </source>
</evidence>
<feature type="disulfide bond" evidence="11">
    <location>
        <begin position="353"/>
        <end position="370"/>
    </location>
</feature>
<dbReference type="PIRSF" id="PIRSF000538">
    <property type="entry name" value="GlpK"/>
    <property type="match status" value="1"/>
</dbReference>
<keyword evidence="6 11" id="KW-1015">Disulfide bond</keyword>
<evidence type="ECO:0000313" key="15">
    <source>
        <dbReference type="Proteomes" id="UP000285972"/>
    </source>
</evidence>
<comment type="catalytic activity">
    <reaction evidence="8 11">
        <text>L-rhamnulose + ATP = L-rhamnulose 1-phosphate + ADP + H(+)</text>
        <dbReference type="Rhea" id="RHEA:20117"/>
        <dbReference type="ChEBI" id="CHEBI:15378"/>
        <dbReference type="ChEBI" id="CHEBI:17897"/>
        <dbReference type="ChEBI" id="CHEBI:30616"/>
        <dbReference type="ChEBI" id="CHEBI:58313"/>
        <dbReference type="ChEBI" id="CHEBI:456216"/>
        <dbReference type="EC" id="2.7.1.5"/>
    </reaction>
</comment>
<dbReference type="CDD" id="cd07771">
    <property type="entry name" value="ASKHA_NBD_FGGY_RhaB-like"/>
    <property type="match status" value="1"/>
</dbReference>
<dbReference type="InterPro" id="IPR018484">
    <property type="entry name" value="FGGY_N"/>
</dbReference>
<dbReference type="NCBIfam" id="TIGR02627">
    <property type="entry name" value="rhamnulo_kin"/>
    <property type="match status" value="1"/>
</dbReference>
<dbReference type="GO" id="GO:0004370">
    <property type="term" value="F:glycerol kinase activity"/>
    <property type="evidence" value="ECO:0007669"/>
    <property type="project" value="TreeGrafter"/>
</dbReference>
<keyword evidence="4 11" id="KW-0418">Kinase</keyword>
<dbReference type="Proteomes" id="UP000285972">
    <property type="component" value="Unassembled WGS sequence"/>
</dbReference>
<dbReference type="GO" id="GO:0005829">
    <property type="term" value="C:cytosol"/>
    <property type="evidence" value="ECO:0007669"/>
    <property type="project" value="TreeGrafter"/>
</dbReference>
<comment type="caution">
    <text evidence="11">Lacks conserved residue(s) required for the propagation of feature annotation.</text>
</comment>
<feature type="domain" description="Carbohydrate kinase FGGY C-terminal" evidence="13">
    <location>
        <begin position="253"/>
        <end position="440"/>
    </location>
</feature>
<dbReference type="GO" id="GO:0008993">
    <property type="term" value="F:rhamnulokinase activity"/>
    <property type="evidence" value="ECO:0007669"/>
    <property type="project" value="UniProtKB-UniRule"/>
</dbReference>
<comment type="function">
    <text evidence="11">Involved in the catabolism of L-rhamnose (6-deoxy-L-mannose). Catalyzes the transfer of the gamma-phosphate group from ATP to the 1-hydroxyl group of L-rhamnulose to yield L-rhamnulose 1-phosphate.</text>
</comment>
<gene>
    <name evidence="11" type="primary">rhaB</name>
    <name evidence="14" type="ORF">BIY26_15485</name>
</gene>
<dbReference type="HAMAP" id="MF_01535">
    <property type="entry name" value="Rhamnulokinase"/>
    <property type="match status" value="1"/>
</dbReference>
<dbReference type="InterPro" id="IPR043129">
    <property type="entry name" value="ATPase_NBD"/>
</dbReference>
<evidence type="ECO:0000256" key="2">
    <source>
        <dbReference type="ARBA" id="ARBA00022679"/>
    </source>
</evidence>
<feature type="binding site" evidence="11">
    <location>
        <begin position="236"/>
        <end position="238"/>
    </location>
    <ligand>
        <name>substrate</name>
    </ligand>
</feature>
<dbReference type="AlphaFoldDB" id="A0AAE8EM96"/>
<feature type="active site" description="Proton acceptor" evidence="11">
    <location>
        <position position="237"/>
    </location>
</feature>
<evidence type="ECO:0000256" key="9">
    <source>
        <dbReference type="ARBA" id="ARBA00066425"/>
    </source>
</evidence>
<dbReference type="Pfam" id="PF00370">
    <property type="entry name" value="FGGY_N"/>
    <property type="match status" value="1"/>
</dbReference>
<feature type="binding site" evidence="11">
    <location>
        <position position="304"/>
    </location>
    <ligand>
        <name>ATP</name>
        <dbReference type="ChEBI" id="CHEBI:30616"/>
    </ligand>
</feature>